<accession>A0ACC2S5U8</accession>
<evidence type="ECO:0000313" key="2">
    <source>
        <dbReference type="Proteomes" id="UP001165960"/>
    </source>
</evidence>
<name>A0ACC2S5U8_9FUNG</name>
<organism evidence="1 2">
    <name type="scientific">Entomophthora muscae</name>
    <dbReference type="NCBI Taxonomy" id="34485"/>
    <lineage>
        <taxon>Eukaryota</taxon>
        <taxon>Fungi</taxon>
        <taxon>Fungi incertae sedis</taxon>
        <taxon>Zoopagomycota</taxon>
        <taxon>Entomophthoromycotina</taxon>
        <taxon>Entomophthoromycetes</taxon>
        <taxon>Entomophthorales</taxon>
        <taxon>Entomophthoraceae</taxon>
        <taxon>Entomophthora</taxon>
    </lineage>
</organism>
<keyword evidence="1" id="KW-0436">Ligase</keyword>
<gene>
    <name evidence="1" type="primary">trl1_3</name>
    <name evidence="1" type="ORF">DSO57_1021855</name>
</gene>
<comment type="caution">
    <text evidence="1">The sequence shown here is derived from an EMBL/GenBank/DDBJ whole genome shotgun (WGS) entry which is preliminary data.</text>
</comment>
<protein>
    <submittedName>
        <fullName evidence="1">tRNA ligase</fullName>
        <ecNumber evidence="1">6.5.1.3</ecNumber>
    </submittedName>
</protein>
<dbReference type="Proteomes" id="UP001165960">
    <property type="component" value="Unassembled WGS sequence"/>
</dbReference>
<evidence type="ECO:0000313" key="1">
    <source>
        <dbReference type="EMBL" id="KAJ9057531.1"/>
    </source>
</evidence>
<reference evidence="1" key="1">
    <citation type="submission" date="2022-04" db="EMBL/GenBank/DDBJ databases">
        <title>Genome of the entomopathogenic fungus Entomophthora muscae.</title>
        <authorList>
            <person name="Elya C."/>
            <person name="Lovett B.R."/>
            <person name="Lee E."/>
            <person name="Macias A.M."/>
            <person name="Hajek A.E."/>
            <person name="De Bivort B.L."/>
            <person name="Kasson M.T."/>
            <person name="De Fine Licht H.H."/>
            <person name="Stajich J.E."/>
        </authorList>
    </citation>
    <scope>NUCLEOTIDE SEQUENCE</scope>
    <source>
        <strain evidence="1">Berkeley</strain>
    </source>
</reference>
<sequence>MLAPVSHNSDSFTVKVESELELRGLINVHRERDGEDIKVLEAYAGWFKTVGSKKRWLVRKEFKVGFEIVAGWKFTEQYFYDIMKKGVPPSIGGSSTANIDLPPFLDKFLARGFFTCGTRVAIRGYDKFFNVGELACTQWDNLKADTTGPYEVTVKENGCIIFVSHHPTEGLLVASKHSLGDPESTDTNTHQRMGESWLSKHLELGAKDRKTLERFLRHFDITLVFELCDDEFEEHVLPYPEDSRGLYLHGINYNTVRFKSWPTELVQLVAEHFGFLQAANFPQPTLDHVRKFSAAANGFLDNRAIEGFVVRCSSPPMLFKIKYDHPYLMFREWREITRRILTAKNKGSDPPTLRKRYPLTHEYVNWVQEKINTHPKMFDSYLNGKGIVHTRNQFFTDTNFTPSDIPPTANDAPTWDRLLIVPVATIGCGKSVLGAVLSKAIDCVVIQRDGFKGPSGFHASILSHLEAKRIVFADRNNHIGTLRETLTSAVLAKFPSTAIVAIEWDVKSEPDLFNITYRNVLQRGINHPTLTPTNTHDLERVMSRFIDDFEPIDANVHPGDANFTHHVRIPLINSLPATILSDIIPALPLVEHVQLSVDDLEKILASSLESQTQVAFKGKKVPASALYIGITLACNVFSLVFERLCSKDAPMKFPRKDLVEAKAMLQKICEKEVVFTPGSHHVTLTHHSLPTFNNAYVNDGPASSWLGTGVQVTYDRIVWQSSAIIALSVKCLSHISNDHPSKGIETTKSPDLSKEKLLVQCDNLHTTLGVLDNSYVPSDSNKLLTSYFGSPSTPWTPKSLELDPPITATGRIKFYPGRPPKKTPTMPTPPS</sequence>
<dbReference type="EC" id="6.5.1.3" evidence="1"/>
<proteinExistence type="predicted"/>
<keyword evidence="2" id="KW-1185">Reference proteome</keyword>
<dbReference type="EMBL" id="QTSX02005787">
    <property type="protein sequence ID" value="KAJ9057531.1"/>
    <property type="molecule type" value="Genomic_DNA"/>
</dbReference>